<dbReference type="InterPro" id="IPR000873">
    <property type="entry name" value="AMP-dep_synth/lig_dom"/>
</dbReference>
<feature type="transmembrane region" description="Helical" evidence="1">
    <location>
        <begin position="350"/>
        <end position="372"/>
    </location>
</feature>
<dbReference type="InterPro" id="IPR020845">
    <property type="entry name" value="AMP-binding_CS"/>
</dbReference>
<accession>F4LJL3</accession>
<dbReference type="PANTHER" id="PTHR43813">
    <property type="entry name" value="ACYL-ACTIVATING ENZYME 16, CHLOROPLASTIC-RELATED"/>
    <property type="match status" value="1"/>
</dbReference>
<dbReference type="OrthoDB" id="311554at2"/>
<evidence type="ECO:0000313" key="4">
    <source>
        <dbReference type="Proteomes" id="UP000006546"/>
    </source>
</evidence>
<feature type="domain" description="AMP-dependent synthetase/ligase" evidence="2">
    <location>
        <begin position="44"/>
        <end position="479"/>
    </location>
</feature>
<proteinExistence type="predicted"/>
<dbReference type="InterPro" id="IPR052987">
    <property type="entry name" value="Chloroplast_AMP-bd_Enzymes"/>
</dbReference>
<gene>
    <name evidence="3" type="ordered locus">Trebr_0972</name>
</gene>
<evidence type="ECO:0000256" key="1">
    <source>
        <dbReference type="SAM" id="Phobius"/>
    </source>
</evidence>
<dbReference type="Proteomes" id="UP000006546">
    <property type="component" value="Chromosome"/>
</dbReference>
<dbReference type="PROSITE" id="PS00455">
    <property type="entry name" value="AMP_BINDING"/>
    <property type="match status" value="1"/>
</dbReference>
<sequence length="653" mass="72124">MAVKKSGIDTSVGKNLPLLLRSRVVSCPDTVLQASKNSAGVFELFSYKQVYEKVIEFAHALKEFGIVRGDAVALISDNRREWFITDMALLSLGAADVPRGCDSMGSEIRFIISYAECRTGFFETERQLCKVLEKREEVPLLENAILFEPVSAETAVRAQESGIRVFSFAELEAKGARASDAERTAIEAEMDKTSPDEIATIIFTSGTTGVPKGVMLTHDNFIAQVEVVKSVLTNTEDGDLWLSVLPVWHSFERVFQYLVMGLNSGLAYSKPVAAVMLADMATLRPQAMCGVPRLWESLAQGVFRTMRKTGGVPYKLFLFFISVGKKFSWAREHVRGLVCRLHRRSRILDALVGILPLILLSPLYALGNLLVYRKIRAKLGGRMECAISGGGALQSETDAFYRAIGFKLLEGYGITEAAPVLSVRWPSKPRSGCVGQVYPCAQIKVVAEEHGRIVSGEPLPPGKSGLVLARGRQIMKGYYKRPDLTEQVVDKDGWLNTGDLGVLSYDNEIKITGRAKDTIVLLGGENIEPLVIESALCGSPYIESAVIQGQDKKYLGALIVPVKEAILTFAQERQLPAEPYGALLESLPIVNLIRDEIDRCINAGTGFRMCERIYRFVLLSDSFTVGRELSGKQEMMRHKIAELYKKQIDSLFD</sequence>
<keyword evidence="1" id="KW-0472">Membrane</keyword>
<dbReference type="GO" id="GO:0004467">
    <property type="term" value="F:long-chain fatty acid-CoA ligase activity"/>
    <property type="evidence" value="ECO:0007669"/>
    <property type="project" value="UniProtKB-EC"/>
</dbReference>
<dbReference type="RefSeq" id="WP_013758127.1">
    <property type="nucleotide sequence ID" value="NC_015500.1"/>
</dbReference>
<reference evidence="4" key="1">
    <citation type="submission" date="2011-04" db="EMBL/GenBank/DDBJ databases">
        <title>The complete genome of Treponema brennaborense DSM 12168.</title>
        <authorList>
            <person name="Lucas S."/>
            <person name="Han J."/>
            <person name="Lapidus A."/>
            <person name="Bruce D."/>
            <person name="Goodwin L."/>
            <person name="Pitluck S."/>
            <person name="Peters L."/>
            <person name="Kyrpides N."/>
            <person name="Mavromatis K."/>
            <person name="Ivanova N."/>
            <person name="Mikhailova N."/>
            <person name="Pagani I."/>
            <person name="Teshima H."/>
            <person name="Detter J.C."/>
            <person name="Tapia R."/>
            <person name="Han C."/>
            <person name="Land M."/>
            <person name="Hauser L."/>
            <person name="Markowitz V."/>
            <person name="Cheng J.-F."/>
            <person name="Hugenholtz P."/>
            <person name="Woyke T."/>
            <person name="Wu D."/>
            <person name="Gronow S."/>
            <person name="Wellnitz S."/>
            <person name="Brambilla E."/>
            <person name="Klenk H.-P."/>
            <person name="Eisen J.A."/>
        </authorList>
    </citation>
    <scope>NUCLEOTIDE SEQUENCE [LARGE SCALE GENOMIC DNA]</scope>
    <source>
        <strain evidence="4">DSM 12168 / CIP 105900 / DD5/3</strain>
    </source>
</reference>
<dbReference type="EC" id="6.2.1.12" evidence="3"/>
<name>F4LJL3_TREBD</name>
<keyword evidence="4" id="KW-1185">Reference proteome</keyword>
<dbReference type="Pfam" id="PF23562">
    <property type="entry name" value="AMP-binding_C_3"/>
    <property type="match status" value="1"/>
</dbReference>
<dbReference type="Gene3D" id="3.40.50.12780">
    <property type="entry name" value="N-terminal domain of ligase-like"/>
    <property type="match status" value="2"/>
</dbReference>
<evidence type="ECO:0000313" key="3">
    <source>
        <dbReference type="EMBL" id="AEE16408.1"/>
    </source>
</evidence>
<dbReference type="GO" id="GO:0016207">
    <property type="term" value="F:4-coumarate-CoA ligase activity"/>
    <property type="evidence" value="ECO:0007669"/>
    <property type="project" value="UniProtKB-EC"/>
</dbReference>
<organism evidence="3 4">
    <name type="scientific">Treponema brennaborense (strain DSM 12168 / CIP 105900 / DD5/3)</name>
    <dbReference type="NCBI Taxonomy" id="906968"/>
    <lineage>
        <taxon>Bacteria</taxon>
        <taxon>Pseudomonadati</taxon>
        <taxon>Spirochaetota</taxon>
        <taxon>Spirochaetia</taxon>
        <taxon>Spirochaetales</taxon>
        <taxon>Treponemataceae</taxon>
        <taxon>Treponema</taxon>
    </lineage>
</organism>
<dbReference type="HOGENOM" id="CLU_000022_45_5_12"/>
<keyword evidence="3" id="KW-0436">Ligase</keyword>
<dbReference type="EMBL" id="CP002696">
    <property type="protein sequence ID" value="AEE16408.1"/>
    <property type="molecule type" value="Genomic_DNA"/>
</dbReference>
<protein>
    <submittedName>
        <fullName evidence="3">Long-chain-fatty-acid--CoA ligase., 4-coumarate--CoA ligase</fullName>
        <ecNumber evidence="3">6.2.1.12</ecNumber>
        <ecNumber evidence="3">6.2.1.3</ecNumber>
    </submittedName>
</protein>
<evidence type="ECO:0000259" key="2">
    <source>
        <dbReference type="Pfam" id="PF00501"/>
    </source>
</evidence>
<dbReference type="PANTHER" id="PTHR43813:SF1">
    <property type="entry name" value="ACYL-ACTIVATING ENZYME 16, CHLOROPLASTIC-RELATED"/>
    <property type="match status" value="1"/>
</dbReference>
<dbReference type="Pfam" id="PF00501">
    <property type="entry name" value="AMP-binding"/>
    <property type="match status" value="1"/>
</dbReference>
<dbReference type="EC" id="6.2.1.3" evidence="3"/>
<keyword evidence="1" id="KW-0812">Transmembrane</keyword>
<keyword evidence="1" id="KW-1133">Transmembrane helix</keyword>
<dbReference type="KEGG" id="tbe:Trebr_0972"/>
<dbReference type="SUPFAM" id="SSF56801">
    <property type="entry name" value="Acetyl-CoA synthetase-like"/>
    <property type="match status" value="1"/>
</dbReference>
<dbReference type="InterPro" id="IPR042099">
    <property type="entry name" value="ANL_N_sf"/>
</dbReference>
<dbReference type="STRING" id="906968.Trebr_0972"/>
<dbReference type="AlphaFoldDB" id="F4LJL3"/>
<dbReference type="eggNOG" id="COG1022">
    <property type="taxonomic scope" value="Bacteria"/>
</dbReference>